<protein>
    <submittedName>
        <fullName evidence="2">Uncharacterized protein</fullName>
    </submittedName>
</protein>
<comment type="caution">
    <text evidence="2">The sequence shown here is derived from an EMBL/GenBank/DDBJ whole genome shotgun (WGS) entry which is preliminary data.</text>
</comment>
<dbReference type="EMBL" id="JAKNJB010000017">
    <property type="protein sequence ID" value="MCG4527505.1"/>
    <property type="molecule type" value="Genomic_DNA"/>
</dbReference>
<feature type="region of interest" description="Disordered" evidence="1">
    <location>
        <begin position="40"/>
        <end position="132"/>
    </location>
</feature>
<organism evidence="2 3">
    <name type="scientific">Intestinimonas massiliensis</name>
    <name type="common">ex Afouda et al. 2020</name>
    <dbReference type="NCBI Taxonomy" id="1673721"/>
    <lineage>
        <taxon>Bacteria</taxon>
        <taxon>Bacillati</taxon>
        <taxon>Bacillota</taxon>
        <taxon>Clostridia</taxon>
        <taxon>Eubacteriales</taxon>
        <taxon>Intestinimonas</taxon>
    </lineage>
</organism>
<feature type="compositionally biased region" description="Low complexity" evidence="1">
    <location>
        <begin position="40"/>
        <end position="62"/>
    </location>
</feature>
<dbReference type="Proteomes" id="UP001200313">
    <property type="component" value="Unassembled WGS sequence"/>
</dbReference>
<reference evidence="2 3" key="1">
    <citation type="submission" date="2022-01" db="EMBL/GenBank/DDBJ databases">
        <title>Collection of gut derived symbiotic bacterial strains cultured from healthy donors.</title>
        <authorList>
            <person name="Lin H."/>
            <person name="Kohout C."/>
            <person name="Waligurski E."/>
            <person name="Pamer E.G."/>
        </authorList>
    </citation>
    <scope>NUCLEOTIDE SEQUENCE [LARGE SCALE GENOMIC DNA]</scope>
    <source>
        <strain evidence="2 3">DFI.3.7</strain>
    </source>
</reference>
<accession>A0ABS9M9L9</accession>
<proteinExistence type="predicted"/>
<evidence type="ECO:0000256" key="1">
    <source>
        <dbReference type="SAM" id="MobiDB-lite"/>
    </source>
</evidence>
<sequence length="132" mass="13736">MKRILLVLGIGAGVGATCYFAKKKLDELQEEDKMYYDMYAAPPYVPGPAGSAKQSAATAAKSPVPTEPVAEEEGTEPPAADNENMKDAPSDDPQEPRAPEPAAGPEPEGDGAPAGDGEKGDSPQKKPPRTKS</sequence>
<dbReference type="RefSeq" id="WP_177695135.1">
    <property type="nucleotide sequence ID" value="NZ_JAKNJB010000017.1"/>
</dbReference>
<feature type="compositionally biased region" description="Basic and acidic residues" evidence="1">
    <location>
        <begin position="83"/>
        <end position="98"/>
    </location>
</feature>
<evidence type="ECO:0000313" key="3">
    <source>
        <dbReference type="Proteomes" id="UP001200313"/>
    </source>
</evidence>
<evidence type="ECO:0000313" key="2">
    <source>
        <dbReference type="EMBL" id="MCG4527505.1"/>
    </source>
</evidence>
<keyword evidence="3" id="KW-1185">Reference proteome</keyword>
<gene>
    <name evidence="2" type="ORF">L0P79_10490</name>
</gene>
<feature type="compositionally biased region" description="Low complexity" evidence="1">
    <location>
        <begin position="100"/>
        <end position="115"/>
    </location>
</feature>
<name>A0ABS9M9L9_9FIRM</name>